<proteinExistence type="inferred from homology"/>
<feature type="transmembrane region" description="Helical" evidence="8">
    <location>
        <begin position="397"/>
        <end position="415"/>
    </location>
</feature>
<comment type="subcellular location">
    <subcellularLocation>
        <location evidence="1">Membrane</location>
        <topology evidence="1">Multi-pass membrane protein</topology>
    </subcellularLocation>
</comment>
<comment type="similarity">
    <text evidence="7">Belongs to the MptA/B family.</text>
</comment>
<sequence length="533" mass="56503">MPATPPPVEPEALNGQERRQLTVVRRYGTLGALLLAVASLGAGAAPVYNPVTGVPVLGLFARMPTVALACGFAGMAIIVISWLLLGRFARPGRERLMSKSQMDRTLIMWATPLALIPPLFSRDVYSYIAQGKITARGIDPYLLGAAQALGLADPLTRDIPNMWKETPAPYGPLFLQCARWFSEITSDSVVVSVLLHRGLELLGVAMIVWALPRLAKRFGAQPVSALWLGAVNPLVLFHLIAGAHNEALMIGFMMAGLELALRHVPVTRPGEKPDKPPPWQRGELLWLIIGAVVITLGAAVKISAMPALGFLGVIVARRWGATFAHLVKAAAFMIAISATVLVTASLVTGLGFGWTGQLGTPGLVRSWMAPVTGVGMLSGQLGVLLQLGNHTDAAIDVARLIGMALAAAICVRLLWRSFRGRLDPMIGLGLALGVVVALGATVLPWYLLWAVIPLSAAVGDNRFRTVAAGVCAFIALAQPPTGSGFLGHAFVLPQAYLGAAVVVALSLLVVNRTLPIRRRKAAQGDADRLSVRE</sequence>
<accession>A0A4V2EU49</accession>
<dbReference type="GO" id="GO:0016020">
    <property type="term" value="C:membrane"/>
    <property type="evidence" value="ECO:0007669"/>
    <property type="project" value="UniProtKB-SubCell"/>
</dbReference>
<dbReference type="AlphaFoldDB" id="A0A4V2EU49"/>
<feature type="transmembrane region" description="Helical" evidence="8">
    <location>
        <begin position="106"/>
        <end position="128"/>
    </location>
</feature>
<dbReference type="NCBIfam" id="NF038066">
    <property type="entry name" value="MptB"/>
    <property type="match status" value="1"/>
</dbReference>
<dbReference type="Proteomes" id="UP000294257">
    <property type="component" value="Unassembled WGS sequence"/>
</dbReference>
<dbReference type="EMBL" id="SGWQ01000002">
    <property type="protein sequence ID" value="RZS43333.1"/>
    <property type="molecule type" value="Genomic_DNA"/>
</dbReference>
<feature type="transmembrane region" description="Helical" evidence="8">
    <location>
        <begin position="367"/>
        <end position="385"/>
    </location>
</feature>
<organism evidence="9 10">
    <name type="scientific">Herbihabitans rhizosphaerae</name>
    <dbReference type="NCBI Taxonomy" id="1872711"/>
    <lineage>
        <taxon>Bacteria</taxon>
        <taxon>Bacillati</taxon>
        <taxon>Actinomycetota</taxon>
        <taxon>Actinomycetes</taxon>
        <taxon>Pseudonocardiales</taxon>
        <taxon>Pseudonocardiaceae</taxon>
        <taxon>Herbihabitans</taxon>
    </lineage>
</organism>
<keyword evidence="3 9" id="KW-0808">Transferase</keyword>
<feature type="transmembrane region" description="Helical" evidence="8">
    <location>
        <begin position="329"/>
        <end position="355"/>
    </location>
</feature>
<evidence type="ECO:0000256" key="8">
    <source>
        <dbReference type="SAM" id="Phobius"/>
    </source>
</evidence>
<feature type="transmembrane region" description="Helical" evidence="8">
    <location>
        <begin position="27"/>
        <end position="45"/>
    </location>
</feature>
<reference evidence="9 10" key="1">
    <citation type="submission" date="2019-02" db="EMBL/GenBank/DDBJ databases">
        <title>Genomic Encyclopedia of Type Strains, Phase IV (KMG-IV): sequencing the most valuable type-strain genomes for metagenomic binning, comparative biology and taxonomic classification.</title>
        <authorList>
            <person name="Goeker M."/>
        </authorList>
    </citation>
    <scope>NUCLEOTIDE SEQUENCE [LARGE SCALE GENOMIC DNA]</scope>
    <source>
        <strain evidence="9 10">DSM 101727</strain>
    </source>
</reference>
<keyword evidence="10" id="KW-1185">Reference proteome</keyword>
<evidence type="ECO:0000256" key="6">
    <source>
        <dbReference type="ARBA" id="ARBA00023136"/>
    </source>
</evidence>
<dbReference type="OrthoDB" id="5242303at2"/>
<dbReference type="InterPro" id="IPR049829">
    <property type="entry name" value="MptA/B-like"/>
</dbReference>
<evidence type="ECO:0000256" key="1">
    <source>
        <dbReference type="ARBA" id="ARBA00004141"/>
    </source>
</evidence>
<keyword evidence="5 8" id="KW-1133">Transmembrane helix</keyword>
<feature type="transmembrane region" description="Helical" evidence="8">
    <location>
        <begin position="284"/>
        <end position="317"/>
    </location>
</feature>
<evidence type="ECO:0000313" key="10">
    <source>
        <dbReference type="Proteomes" id="UP000294257"/>
    </source>
</evidence>
<gene>
    <name evidence="9" type="ORF">EV193_102312</name>
</gene>
<name>A0A4V2EU49_9PSEU</name>
<protein>
    <submittedName>
        <fullName evidence="9">Alpha-1,6-mannosyltransferase</fullName>
    </submittedName>
</protein>
<feature type="transmembrane region" description="Helical" evidence="8">
    <location>
        <begin position="427"/>
        <end position="452"/>
    </location>
</feature>
<evidence type="ECO:0000256" key="5">
    <source>
        <dbReference type="ARBA" id="ARBA00022989"/>
    </source>
</evidence>
<comment type="caution">
    <text evidence="9">The sequence shown here is derived from an EMBL/GenBank/DDBJ whole genome shotgun (WGS) entry which is preliminary data.</text>
</comment>
<dbReference type="Pfam" id="PF26314">
    <property type="entry name" value="MptA_B_family"/>
    <property type="match status" value="1"/>
</dbReference>
<dbReference type="GO" id="GO:0016757">
    <property type="term" value="F:glycosyltransferase activity"/>
    <property type="evidence" value="ECO:0007669"/>
    <property type="project" value="UniProtKB-KW"/>
</dbReference>
<feature type="transmembrane region" description="Helical" evidence="8">
    <location>
        <begin position="485"/>
        <end position="510"/>
    </location>
</feature>
<evidence type="ECO:0000313" key="9">
    <source>
        <dbReference type="EMBL" id="RZS43333.1"/>
    </source>
</evidence>
<evidence type="ECO:0000256" key="7">
    <source>
        <dbReference type="ARBA" id="ARBA00043987"/>
    </source>
</evidence>
<evidence type="ECO:0000256" key="3">
    <source>
        <dbReference type="ARBA" id="ARBA00022679"/>
    </source>
</evidence>
<keyword evidence="2 9" id="KW-0328">Glycosyltransferase</keyword>
<keyword evidence="4 8" id="KW-0812">Transmembrane</keyword>
<evidence type="ECO:0000256" key="2">
    <source>
        <dbReference type="ARBA" id="ARBA00022676"/>
    </source>
</evidence>
<keyword evidence="6 8" id="KW-0472">Membrane</keyword>
<evidence type="ECO:0000256" key="4">
    <source>
        <dbReference type="ARBA" id="ARBA00022692"/>
    </source>
</evidence>
<feature type="transmembrane region" description="Helical" evidence="8">
    <location>
        <begin position="65"/>
        <end position="85"/>
    </location>
</feature>
<feature type="transmembrane region" description="Helical" evidence="8">
    <location>
        <begin position="223"/>
        <end position="241"/>
    </location>
</feature>
<feature type="transmembrane region" description="Helical" evidence="8">
    <location>
        <begin position="189"/>
        <end position="211"/>
    </location>
</feature>